<dbReference type="EMBL" id="JABEOU010000058">
    <property type="protein sequence ID" value="NNG59661.1"/>
    <property type="molecule type" value="Genomic_DNA"/>
</dbReference>
<dbReference type="EMBL" id="CP065713">
    <property type="protein sequence ID" value="QPT09377.1"/>
    <property type="molecule type" value="Genomic_DNA"/>
</dbReference>
<keyword evidence="1" id="KW-0812">Transmembrane</keyword>
<name>A0A411LKI6_SPHPI</name>
<proteinExistence type="predicted"/>
<evidence type="ECO:0000313" key="4">
    <source>
        <dbReference type="Proteomes" id="UP000550136"/>
    </source>
</evidence>
<organism evidence="2 4">
    <name type="scientific">Sphingomonas paucimobilis</name>
    <name type="common">Pseudomonas paucimobilis</name>
    <dbReference type="NCBI Taxonomy" id="13689"/>
    <lineage>
        <taxon>Bacteria</taxon>
        <taxon>Pseudomonadati</taxon>
        <taxon>Pseudomonadota</taxon>
        <taxon>Alphaproteobacteria</taxon>
        <taxon>Sphingomonadales</taxon>
        <taxon>Sphingomonadaceae</taxon>
        <taxon>Sphingomonas</taxon>
    </lineage>
</organism>
<dbReference type="AlphaFoldDB" id="A0A411LKI6"/>
<keyword evidence="1" id="KW-1133">Transmembrane helix</keyword>
<evidence type="ECO:0000313" key="2">
    <source>
        <dbReference type="EMBL" id="NNG59661.1"/>
    </source>
</evidence>
<reference evidence="2 4" key="1">
    <citation type="submission" date="2020-05" db="EMBL/GenBank/DDBJ databases">
        <title>Draft Genome Sequences of Sphingomonas sp. Isolated from the International Space Station.</title>
        <authorList>
            <person name="Bijlani S."/>
            <person name="Singh N.K."/>
            <person name="Mason C.E."/>
            <person name="Wang C.C."/>
            <person name="Venkateswaran K."/>
        </authorList>
    </citation>
    <scope>NUCLEOTIDE SEQUENCE [LARGE SCALE GENOMIC DNA]</scope>
    <source>
        <strain evidence="2 4">FKI-L5-BR-P1</strain>
    </source>
</reference>
<dbReference type="RefSeq" id="WP_126053154.1">
    <property type="nucleotide sequence ID" value="NZ_AP023323.1"/>
</dbReference>
<dbReference type="Proteomes" id="UP000594836">
    <property type="component" value="Chromosome"/>
</dbReference>
<accession>A0A411LKI6</accession>
<evidence type="ECO:0000313" key="3">
    <source>
        <dbReference type="EMBL" id="QPT09377.1"/>
    </source>
</evidence>
<gene>
    <name evidence="2" type="ORF">HKX06_20150</name>
    <name evidence="3" type="ORF">I6G38_03515</name>
</gene>
<evidence type="ECO:0000313" key="5">
    <source>
        <dbReference type="Proteomes" id="UP000594836"/>
    </source>
</evidence>
<dbReference type="Proteomes" id="UP000550136">
    <property type="component" value="Unassembled WGS sequence"/>
</dbReference>
<feature type="transmembrane region" description="Helical" evidence="1">
    <location>
        <begin position="54"/>
        <end position="76"/>
    </location>
</feature>
<protein>
    <submittedName>
        <fullName evidence="2">Uncharacterized protein</fullName>
    </submittedName>
</protein>
<sequence>MLKSMQPFYFLLYFNGLENWHAPCKAPSIGHQPVGDRIDKGSFAMFQTVQARQFLVSCLGALVFAGLAITSAAPIFPIA</sequence>
<reference evidence="3 5" key="2">
    <citation type="submission" date="2020-12" db="EMBL/GenBank/DDBJ databases">
        <title>FDA dAtabase for Regulatory Grade micrObial Sequences (FDA-ARGOS): Supporting development and validation of Infectious Disease Dx tests.</title>
        <authorList>
            <person name="Sproer C."/>
            <person name="Gronow S."/>
            <person name="Severitt S."/>
            <person name="Schroder I."/>
            <person name="Tallon L."/>
            <person name="Sadzewicz L."/>
            <person name="Zhao X."/>
            <person name="Boylan J."/>
            <person name="Ott S."/>
            <person name="Bowen H."/>
            <person name="Vavikolanu K."/>
            <person name="Mehta A."/>
            <person name="Aluvathingal J."/>
            <person name="Nadendla S."/>
            <person name="Lowell S."/>
            <person name="Myers T."/>
            <person name="Yan Y."/>
            <person name="Sichtig H."/>
        </authorList>
    </citation>
    <scope>NUCLEOTIDE SEQUENCE [LARGE SCALE GENOMIC DNA]</scope>
    <source>
        <strain evidence="3 5">FDAARGOS_881</strain>
    </source>
</reference>
<evidence type="ECO:0000256" key="1">
    <source>
        <dbReference type="SAM" id="Phobius"/>
    </source>
</evidence>
<keyword evidence="1" id="KW-0472">Membrane</keyword>